<dbReference type="PROSITE" id="PS00041">
    <property type="entry name" value="HTH_ARAC_FAMILY_1"/>
    <property type="match status" value="1"/>
</dbReference>
<evidence type="ECO:0000256" key="2">
    <source>
        <dbReference type="ARBA" id="ARBA00023125"/>
    </source>
</evidence>
<dbReference type="InterPro" id="IPR018062">
    <property type="entry name" value="HTH_AraC-typ_CS"/>
</dbReference>
<dbReference type="AlphaFoldDB" id="A0A1D7QRW7"/>
<dbReference type="PANTHER" id="PTHR43280:SF10">
    <property type="entry name" value="REGULATORY PROTEIN POCR"/>
    <property type="match status" value="1"/>
</dbReference>
<gene>
    <name evidence="5" type="primary">pocR</name>
    <name evidence="5" type="ORF">BBEV_0363</name>
</gene>
<dbReference type="KEGG" id="bbev:BBEV_0363"/>
<keyword evidence="6" id="KW-1185">Reference proteome</keyword>
<dbReference type="SMART" id="SM00342">
    <property type="entry name" value="HTH_ARAC"/>
    <property type="match status" value="1"/>
</dbReference>
<evidence type="ECO:0000256" key="1">
    <source>
        <dbReference type="ARBA" id="ARBA00023015"/>
    </source>
</evidence>
<evidence type="ECO:0000313" key="6">
    <source>
        <dbReference type="Proteomes" id="UP000094463"/>
    </source>
</evidence>
<dbReference type="Pfam" id="PF12833">
    <property type="entry name" value="HTH_18"/>
    <property type="match status" value="1"/>
</dbReference>
<dbReference type="InterPro" id="IPR009057">
    <property type="entry name" value="Homeodomain-like_sf"/>
</dbReference>
<keyword evidence="2" id="KW-0238">DNA-binding</keyword>
<evidence type="ECO:0000313" key="5">
    <source>
        <dbReference type="EMBL" id="AOM81757.1"/>
    </source>
</evidence>
<dbReference type="GO" id="GO:0043565">
    <property type="term" value="F:sequence-specific DNA binding"/>
    <property type="evidence" value="ECO:0007669"/>
    <property type="project" value="InterPro"/>
</dbReference>
<evidence type="ECO:0000259" key="4">
    <source>
        <dbReference type="PROSITE" id="PS01124"/>
    </source>
</evidence>
<dbReference type="PROSITE" id="PS01124">
    <property type="entry name" value="HTH_ARAC_FAMILY_2"/>
    <property type="match status" value="1"/>
</dbReference>
<dbReference type="Gene3D" id="1.10.10.60">
    <property type="entry name" value="Homeodomain-like"/>
    <property type="match status" value="2"/>
</dbReference>
<dbReference type="GO" id="GO:0003700">
    <property type="term" value="F:DNA-binding transcription factor activity"/>
    <property type="evidence" value="ECO:0007669"/>
    <property type="project" value="InterPro"/>
</dbReference>
<dbReference type="OrthoDB" id="9788446at2"/>
<accession>A0A1D7QRW7</accession>
<organism evidence="5 6">
    <name type="scientific">Salisediminibacterium beveridgei</name>
    <dbReference type="NCBI Taxonomy" id="632773"/>
    <lineage>
        <taxon>Bacteria</taxon>
        <taxon>Bacillati</taxon>
        <taxon>Bacillota</taxon>
        <taxon>Bacilli</taxon>
        <taxon>Bacillales</taxon>
        <taxon>Bacillaceae</taxon>
        <taxon>Salisediminibacterium</taxon>
    </lineage>
</organism>
<dbReference type="SUPFAM" id="SSF46689">
    <property type="entry name" value="Homeodomain-like"/>
    <property type="match status" value="2"/>
</dbReference>
<dbReference type="PANTHER" id="PTHR43280">
    <property type="entry name" value="ARAC-FAMILY TRANSCRIPTIONAL REGULATOR"/>
    <property type="match status" value="1"/>
</dbReference>
<sequence>MNQIRMSNPSGNVSRSYAGDQMDVLNTDMVFSLDACDGQWAKELAKNYLLNTSFHPTESIDLKEKHYHLISLMISYIQKQEWIVQEVIDARHFTRFQTDHQSKEDVYLSLIPVIESIISYKQSTEDIRHPLIIETLHYIHDHIEDELSLTEAAAHIYVNPSYLSRLFKKETGSSFSRYLTEKKMIRAKDLLDQGHLVTDVSNRLAFNDVSYFTKVFRKYWGILPRDVVARQKKEKRRACLIPF</sequence>
<dbReference type="STRING" id="632773.BBEV_0363"/>
<dbReference type="EMBL" id="CP012502">
    <property type="protein sequence ID" value="AOM81757.1"/>
    <property type="molecule type" value="Genomic_DNA"/>
</dbReference>
<dbReference type="Proteomes" id="UP000094463">
    <property type="component" value="Chromosome"/>
</dbReference>
<proteinExistence type="predicted"/>
<evidence type="ECO:0000256" key="3">
    <source>
        <dbReference type="ARBA" id="ARBA00023163"/>
    </source>
</evidence>
<reference evidence="5 6" key="1">
    <citation type="submission" date="2015-08" db="EMBL/GenBank/DDBJ databases">
        <title>The complete genome sequence of Bacillus beveridgei MLTeJB.</title>
        <authorList>
            <person name="Hanson T.E."/>
            <person name="Mesa C."/>
            <person name="Basesman S.M."/>
            <person name="Oremland R.S."/>
        </authorList>
    </citation>
    <scope>NUCLEOTIDE SEQUENCE [LARGE SCALE GENOMIC DNA]</scope>
    <source>
        <strain evidence="5 6">MLTeJB</strain>
    </source>
</reference>
<feature type="domain" description="HTH araC/xylS-type" evidence="4">
    <location>
        <begin position="133"/>
        <end position="230"/>
    </location>
</feature>
<keyword evidence="1" id="KW-0805">Transcription regulation</keyword>
<dbReference type="InterPro" id="IPR018060">
    <property type="entry name" value="HTH_AraC"/>
</dbReference>
<protein>
    <submittedName>
        <fullName evidence="5">Transcriptional regulator, AraC family</fullName>
    </submittedName>
</protein>
<dbReference type="RefSeq" id="WP_069363899.1">
    <property type="nucleotide sequence ID" value="NZ_CP012502.1"/>
</dbReference>
<name>A0A1D7QRW7_9BACI</name>
<keyword evidence="3" id="KW-0804">Transcription</keyword>